<dbReference type="EMBL" id="JANPWB010000001">
    <property type="protein sequence ID" value="KAJ1215912.1"/>
    <property type="molecule type" value="Genomic_DNA"/>
</dbReference>
<dbReference type="AlphaFoldDB" id="A0AAV7WT99"/>
<accession>A0AAV7WT99</accession>
<feature type="region of interest" description="Disordered" evidence="1">
    <location>
        <begin position="90"/>
        <end position="162"/>
    </location>
</feature>
<comment type="caution">
    <text evidence="2">The sequence shown here is derived from an EMBL/GenBank/DDBJ whole genome shotgun (WGS) entry which is preliminary data.</text>
</comment>
<evidence type="ECO:0000256" key="1">
    <source>
        <dbReference type="SAM" id="MobiDB-lite"/>
    </source>
</evidence>
<sequence>MRKKRAEEGDRDPIVPLDDRAPLTPHALAPLPAPILEHNPVPRQTQTEHKREYGLDQEQELDSISCVASFGMGSSIIEDLVGLADTALDECWNSPNSKNNDKNTLSGGAKRSNLYPASSKYELEASGPVSTRGSMNPEPGKIKTEPPSGNNRAIVVEIRQQS</sequence>
<organism evidence="2 3">
    <name type="scientific">Pleurodeles waltl</name>
    <name type="common">Iberian ribbed newt</name>
    <dbReference type="NCBI Taxonomy" id="8319"/>
    <lineage>
        <taxon>Eukaryota</taxon>
        <taxon>Metazoa</taxon>
        <taxon>Chordata</taxon>
        <taxon>Craniata</taxon>
        <taxon>Vertebrata</taxon>
        <taxon>Euteleostomi</taxon>
        <taxon>Amphibia</taxon>
        <taxon>Batrachia</taxon>
        <taxon>Caudata</taxon>
        <taxon>Salamandroidea</taxon>
        <taxon>Salamandridae</taxon>
        <taxon>Pleurodelinae</taxon>
        <taxon>Pleurodeles</taxon>
    </lineage>
</organism>
<feature type="compositionally biased region" description="Polar residues" evidence="1">
    <location>
        <begin position="93"/>
        <end position="106"/>
    </location>
</feature>
<proteinExistence type="predicted"/>
<evidence type="ECO:0000313" key="2">
    <source>
        <dbReference type="EMBL" id="KAJ1215912.1"/>
    </source>
</evidence>
<reference evidence="2" key="1">
    <citation type="journal article" date="2022" name="bioRxiv">
        <title>Sequencing and chromosome-scale assembly of the giantPleurodeles waltlgenome.</title>
        <authorList>
            <person name="Brown T."/>
            <person name="Elewa A."/>
            <person name="Iarovenko S."/>
            <person name="Subramanian E."/>
            <person name="Araus A.J."/>
            <person name="Petzold A."/>
            <person name="Susuki M."/>
            <person name="Suzuki K.-i.T."/>
            <person name="Hayashi T."/>
            <person name="Toyoda A."/>
            <person name="Oliveira C."/>
            <person name="Osipova E."/>
            <person name="Leigh N.D."/>
            <person name="Simon A."/>
            <person name="Yun M.H."/>
        </authorList>
    </citation>
    <scope>NUCLEOTIDE SEQUENCE</scope>
    <source>
        <strain evidence="2">20211129_DDA</strain>
        <tissue evidence="2">Liver</tissue>
    </source>
</reference>
<gene>
    <name evidence="2" type="ORF">NDU88_003519</name>
</gene>
<feature type="compositionally biased region" description="Basic and acidic residues" evidence="1">
    <location>
        <begin position="1"/>
        <end position="21"/>
    </location>
</feature>
<protein>
    <submittedName>
        <fullName evidence="2">Uncharacterized protein</fullName>
    </submittedName>
</protein>
<name>A0AAV7WT99_PLEWA</name>
<dbReference type="Proteomes" id="UP001066276">
    <property type="component" value="Chromosome 1_1"/>
</dbReference>
<feature type="compositionally biased region" description="Low complexity" evidence="1">
    <location>
        <begin position="22"/>
        <end position="36"/>
    </location>
</feature>
<evidence type="ECO:0000313" key="3">
    <source>
        <dbReference type="Proteomes" id="UP001066276"/>
    </source>
</evidence>
<feature type="region of interest" description="Disordered" evidence="1">
    <location>
        <begin position="1"/>
        <end position="57"/>
    </location>
</feature>
<keyword evidence="3" id="KW-1185">Reference proteome</keyword>